<feature type="transmembrane region" description="Helical" evidence="6">
    <location>
        <begin position="109"/>
        <end position="129"/>
    </location>
</feature>
<feature type="transmembrane region" description="Helical" evidence="6">
    <location>
        <begin position="405"/>
        <end position="424"/>
    </location>
</feature>
<proteinExistence type="predicted"/>
<evidence type="ECO:0000256" key="3">
    <source>
        <dbReference type="ARBA" id="ARBA00022692"/>
    </source>
</evidence>
<dbReference type="InterPro" id="IPR011701">
    <property type="entry name" value="MFS"/>
</dbReference>
<dbReference type="EMBL" id="CP096115">
    <property type="protein sequence ID" value="UUX91215.1"/>
    <property type="molecule type" value="Genomic_DNA"/>
</dbReference>
<keyword evidence="4 6" id="KW-1133">Transmembrane helix</keyword>
<feature type="transmembrane region" description="Helical" evidence="6">
    <location>
        <begin position="230"/>
        <end position="251"/>
    </location>
</feature>
<dbReference type="KEGG" id="mend:L6E24_07430"/>
<dbReference type="InterPro" id="IPR020846">
    <property type="entry name" value="MFS_dom"/>
</dbReference>
<keyword evidence="9" id="KW-1185">Reference proteome</keyword>
<organism evidence="8 9">
    <name type="scientific">Methanoplanus endosymbiosus</name>
    <dbReference type="NCBI Taxonomy" id="33865"/>
    <lineage>
        <taxon>Archaea</taxon>
        <taxon>Methanobacteriati</taxon>
        <taxon>Methanobacteriota</taxon>
        <taxon>Stenosarchaea group</taxon>
        <taxon>Methanomicrobia</taxon>
        <taxon>Methanomicrobiales</taxon>
        <taxon>Methanomicrobiaceae</taxon>
        <taxon>Methanoplanus</taxon>
    </lineage>
</organism>
<dbReference type="Gene3D" id="1.20.1250.20">
    <property type="entry name" value="MFS general substrate transporter like domains"/>
    <property type="match status" value="1"/>
</dbReference>
<evidence type="ECO:0000256" key="5">
    <source>
        <dbReference type="ARBA" id="ARBA00023136"/>
    </source>
</evidence>
<feature type="transmembrane region" description="Helical" evidence="6">
    <location>
        <begin position="84"/>
        <end position="103"/>
    </location>
</feature>
<comment type="subcellular location">
    <subcellularLocation>
        <location evidence="1">Membrane</location>
        <topology evidence="1">Multi-pass membrane protein</topology>
    </subcellularLocation>
</comment>
<evidence type="ECO:0000256" key="4">
    <source>
        <dbReference type="ARBA" id="ARBA00022989"/>
    </source>
</evidence>
<gene>
    <name evidence="8" type="ORF">L6E24_07430</name>
</gene>
<dbReference type="PANTHER" id="PTHR42718">
    <property type="entry name" value="MAJOR FACILITATOR SUPERFAMILY MULTIDRUG TRANSPORTER MFSC"/>
    <property type="match status" value="1"/>
</dbReference>
<dbReference type="GeneID" id="74307520"/>
<evidence type="ECO:0000313" key="9">
    <source>
        <dbReference type="Proteomes" id="UP001060368"/>
    </source>
</evidence>
<feature type="transmembrane region" description="Helical" evidence="6">
    <location>
        <begin position="307"/>
        <end position="325"/>
    </location>
</feature>
<feature type="transmembrane region" description="Helical" evidence="6">
    <location>
        <begin position="49"/>
        <end position="72"/>
    </location>
</feature>
<reference evidence="8" key="1">
    <citation type="submission" date="2022-04" db="EMBL/GenBank/DDBJ databases">
        <title>Complete genome of Methanoplanus endosymbiosus DSM 3599.</title>
        <authorList>
            <person name="Chen S.-C."/>
            <person name="You Y.-T."/>
            <person name="Zhou Y.-Z."/>
            <person name="Lai M.-C."/>
        </authorList>
    </citation>
    <scope>NUCLEOTIDE SEQUENCE</scope>
    <source>
        <strain evidence="8">DSM 3599</strain>
    </source>
</reference>
<feature type="domain" description="Major facilitator superfamily (MFS) profile" evidence="7">
    <location>
        <begin position="18"/>
        <end position="473"/>
    </location>
</feature>
<dbReference type="SUPFAM" id="SSF103473">
    <property type="entry name" value="MFS general substrate transporter"/>
    <property type="match status" value="1"/>
</dbReference>
<feature type="transmembrane region" description="Helical" evidence="6">
    <location>
        <begin position="20"/>
        <end position="43"/>
    </location>
</feature>
<keyword evidence="5 6" id="KW-0472">Membrane</keyword>
<name>A0A9E7TIZ2_9EURY</name>
<sequence>MRETEDESRNNSRYYNTALVLFCLCIIIPMISETMLIAALPVIEHEFSATGILGAWILPVVLLVGAAFAPFAGTLGDCFGRKKVLCIFLSFYVAGTFMGGFAWDIWSLLFFRFLQGIGIAASPIAYALVSEQFPLHKVPMGIAFLAASYGAGALTGVLFGAYIIDFFGWRATYYILSPVVAAHFIAMLWYIRPSSETNSGGIDWKGTLCLFVSLLSLMVSATVLYDSGKIDLWSLSAIAVCLISGLLFFYIEKRTDFPAINLSMLKSPLMITISASAVLVNMLTYLLIQTMPFIIQSPTGLMLDARFVGLVMMPGAVADMVASPVAGRWMRKRSAKVPIYLGAVMMAAGCMLYFVLPQSIISLAVIWVLFSGGMGIVATCYMIIMINSVPKERTAGATGLLHSSINVGGMAGPMIAGIFLAAYTMNFTIGGEVWTLPTEQAFELSFGFGVVVTLVILALIYLICRFSGLNKTQI</sequence>
<keyword evidence="2" id="KW-0813">Transport</keyword>
<feature type="transmembrane region" description="Helical" evidence="6">
    <location>
        <begin position="361"/>
        <end position="384"/>
    </location>
</feature>
<evidence type="ECO:0000259" key="7">
    <source>
        <dbReference type="PROSITE" id="PS50850"/>
    </source>
</evidence>
<dbReference type="Proteomes" id="UP001060368">
    <property type="component" value="Chromosome"/>
</dbReference>
<feature type="transmembrane region" description="Helical" evidence="6">
    <location>
        <begin position="337"/>
        <end position="355"/>
    </location>
</feature>
<accession>A0A9E7TIZ2</accession>
<feature type="transmembrane region" description="Helical" evidence="6">
    <location>
        <begin position="444"/>
        <end position="464"/>
    </location>
</feature>
<dbReference type="Gene3D" id="1.20.1720.10">
    <property type="entry name" value="Multidrug resistance protein D"/>
    <property type="match status" value="1"/>
</dbReference>
<dbReference type="PANTHER" id="PTHR42718:SF9">
    <property type="entry name" value="MAJOR FACILITATOR SUPERFAMILY MULTIDRUG TRANSPORTER MFSC"/>
    <property type="match status" value="1"/>
</dbReference>
<evidence type="ECO:0000256" key="2">
    <source>
        <dbReference type="ARBA" id="ARBA00022448"/>
    </source>
</evidence>
<dbReference type="CDD" id="cd17504">
    <property type="entry name" value="MFS_MMR_MDR_like"/>
    <property type="match status" value="1"/>
</dbReference>
<feature type="transmembrane region" description="Helical" evidence="6">
    <location>
        <begin position="170"/>
        <end position="190"/>
    </location>
</feature>
<dbReference type="PROSITE" id="PS50850">
    <property type="entry name" value="MFS"/>
    <property type="match status" value="1"/>
</dbReference>
<keyword evidence="3 6" id="KW-0812">Transmembrane</keyword>
<feature type="transmembrane region" description="Helical" evidence="6">
    <location>
        <begin position="202"/>
        <end position="224"/>
    </location>
</feature>
<dbReference type="GO" id="GO:0022857">
    <property type="term" value="F:transmembrane transporter activity"/>
    <property type="evidence" value="ECO:0007669"/>
    <property type="project" value="InterPro"/>
</dbReference>
<dbReference type="GO" id="GO:0016020">
    <property type="term" value="C:membrane"/>
    <property type="evidence" value="ECO:0007669"/>
    <property type="project" value="UniProtKB-SubCell"/>
</dbReference>
<dbReference type="AlphaFoldDB" id="A0A9E7TIZ2"/>
<evidence type="ECO:0000256" key="6">
    <source>
        <dbReference type="SAM" id="Phobius"/>
    </source>
</evidence>
<protein>
    <submittedName>
        <fullName evidence="8">MFS transporter</fullName>
    </submittedName>
</protein>
<evidence type="ECO:0000256" key="1">
    <source>
        <dbReference type="ARBA" id="ARBA00004141"/>
    </source>
</evidence>
<dbReference type="Pfam" id="PF07690">
    <property type="entry name" value="MFS_1"/>
    <property type="match status" value="1"/>
</dbReference>
<evidence type="ECO:0000313" key="8">
    <source>
        <dbReference type="EMBL" id="UUX91215.1"/>
    </source>
</evidence>
<feature type="transmembrane region" description="Helical" evidence="6">
    <location>
        <begin position="271"/>
        <end position="295"/>
    </location>
</feature>
<feature type="transmembrane region" description="Helical" evidence="6">
    <location>
        <begin position="141"/>
        <end position="164"/>
    </location>
</feature>
<dbReference type="InterPro" id="IPR036259">
    <property type="entry name" value="MFS_trans_sf"/>
</dbReference>
<dbReference type="RefSeq" id="WP_257741367.1">
    <property type="nucleotide sequence ID" value="NZ_CP096115.1"/>
</dbReference>